<dbReference type="Gene3D" id="3.90.79.10">
    <property type="entry name" value="Nucleoside Triphosphate Pyrophosphohydrolase"/>
    <property type="match status" value="1"/>
</dbReference>
<gene>
    <name evidence="4" type="ORF">HJO_12811</name>
</gene>
<accession>A0A059FJD9</accession>
<dbReference type="EMBL" id="ARYK01000006">
    <property type="protein sequence ID" value="KCZ90732.1"/>
    <property type="molecule type" value="Genomic_DNA"/>
</dbReference>
<dbReference type="InterPro" id="IPR020084">
    <property type="entry name" value="NUDIX_hydrolase_CS"/>
</dbReference>
<dbReference type="RefSeq" id="WP_035617457.1">
    <property type="nucleotide sequence ID" value="NZ_ARYK01000006.1"/>
</dbReference>
<evidence type="ECO:0000256" key="2">
    <source>
        <dbReference type="ARBA" id="ARBA00022801"/>
    </source>
</evidence>
<dbReference type="PROSITE" id="PS51462">
    <property type="entry name" value="NUDIX"/>
    <property type="match status" value="1"/>
</dbReference>
<keyword evidence="5" id="KW-1185">Reference proteome</keyword>
<proteinExistence type="predicted"/>
<feature type="domain" description="Nudix hydrolase" evidence="3">
    <location>
        <begin position="18"/>
        <end position="144"/>
    </location>
</feature>
<dbReference type="AlphaFoldDB" id="A0A059FJD9"/>
<keyword evidence="2 4" id="KW-0378">Hydrolase</keyword>
<evidence type="ECO:0000313" key="5">
    <source>
        <dbReference type="Proteomes" id="UP000025171"/>
    </source>
</evidence>
<dbReference type="InterPro" id="IPR000086">
    <property type="entry name" value="NUDIX_hydrolase_dom"/>
</dbReference>
<dbReference type="PATRIC" id="fig|1280950.3.peg.2567"/>
<dbReference type="CDD" id="cd04680">
    <property type="entry name" value="NUDIX_Hydrolase"/>
    <property type="match status" value="1"/>
</dbReference>
<dbReference type="SUPFAM" id="SSF55811">
    <property type="entry name" value="Nudix"/>
    <property type="match status" value="1"/>
</dbReference>
<organism evidence="4 5">
    <name type="scientific">Hyphomonas johnsonii MHS-2</name>
    <dbReference type="NCBI Taxonomy" id="1280950"/>
    <lineage>
        <taxon>Bacteria</taxon>
        <taxon>Pseudomonadati</taxon>
        <taxon>Pseudomonadota</taxon>
        <taxon>Alphaproteobacteria</taxon>
        <taxon>Hyphomonadales</taxon>
        <taxon>Hyphomonadaceae</taxon>
        <taxon>Hyphomonas</taxon>
    </lineage>
</organism>
<sequence>MASLRTQLFHTYARLRRPMTLGVRAAVENASGQVFLVRHTYVKGWYMPGGGVERAEPAIEALARELVEEGGIRLTGTPDLVGVYSNHPVFRNDHVLLYRVPHTRWEETRATSVGEIAETAWVDPLRLPDGASPGTIRRLAEIYGSEGTSPYWGARPA</sequence>
<dbReference type="Pfam" id="PF00293">
    <property type="entry name" value="NUDIX"/>
    <property type="match status" value="1"/>
</dbReference>
<dbReference type="PANTHER" id="PTHR43046:SF2">
    <property type="entry name" value="8-OXO-DGTP DIPHOSPHATASE-RELATED"/>
    <property type="match status" value="1"/>
</dbReference>
<evidence type="ECO:0000313" key="4">
    <source>
        <dbReference type="EMBL" id="KCZ90732.1"/>
    </source>
</evidence>
<reference evidence="4 5" key="1">
    <citation type="journal article" date="2014" name="Antonie Van Leeuwenhoek">
        <title>Hyphomonas beringensis sp. nov. and Hyphomonas chukchiensis sp. nov., isolated from surface seawater of the Bering Sea and Chukchi Sea.</title>
        <authorList>
            <person name="Li C."/>
            <person name="Lai Q."/>
            <person name="Li G."/>
            <person name="Dong C."/>
            <person name="Wang J."/>
            <person name="Liao Y."/>
            <person name="Shao Z."/>
        </authorList>
    </citation>
    <scope>NUCLEOTIDE SEQUENCE [LARGE SCALE GENOMIC DNA]</scope>
    <source>
        <strain evidence="4 5">MHS-2</strain>
    </source>
</reference>
<name>A0A059FJD9_9PROT</name>
<comment type="caution">
    <text evidence="4">The sequence shown here is derived from an EMBL/GenBank/DDBJ whole genome shotgun (WGS) entry which is preliminary data.</text>
</comment>
<evidence type="ECO:0000259" key="3">
    <source>
        <dbReference type="PROSITE" id="PS51462"/>
    </source>
</evidence>
<comment type="cofactor">
    <cofactor evidence="1">
        <name>Mg(2+)</name>
        <dbReference type="ChEBI" id="CHEBI:18420"/>
    </cofactor>
</comment>
<evidence type="ECO:0000256" key="1">
    <source>
        <dbReference type="ARBA" id="ARBA00001946"/>
    </source>
</evidence>
<dbReference type="Proteomes" id="UP000025171">
    <property type="component" value="Unassembled WGS sequence"/>
</dbReference>
<protein>
    <submittedName>
        <fullName evidence="4">NUDIX family hydrolase</fullName>
    </submittedName>
</protein>
<dbReference type="STRING" id="1280950.HJO_12811"/>
<dbReference type="eggNOG" id="COG1051">
    <property type="taxonomic scope" value="Bacteria"/>
</dbReference>
<dbReference type="InterPro" id="IPR015797">
    <property type="entry name" value="NUDIX_hydrolase-like_dom_sf"/>
</dbReference>
<dbReference type="PROSITE" id="PS00893">
    <property type="entry name" value="NUDIX_BOX"/>
    <property type="match status" value="1"/>
</dbReference>
<dbReference type="OrthoDB" id="9800065at2"/>
<dbReference type="GO" id="GO:0016787">
    <property type="term" value="F:hydrolase activity"/>
    <property type="evidence" value="ECO:0007669"/>
    <property type="project" value="UniProtKB-KW"/>
</dbReference>
<dbReference type="PANTHER" id="PTHR43046">
    <property type="entry name" value="GDP-MANNOSE MANNOSYL HYDROLASE"/>
    <property type="match status" value="1"/>
</dbReference>